<gene>
    <name evidence="10" type="primary">mmgC</name>
    <name evidence="10" type="ORF">L21SP3_01978</name>
</gene>
<evidence type="ECO:0000259" key="9">
    <source>
        <dbReference type="Pfam" id="PF12186"/>
    </source>
</evidence>
<dbReference type="InterPro" id="IPR036250">
    <property type="entry name" value="AcylCo_DH-like_C"/>
</dbReference>
<dbReference type="Gene3D" id="1.20.140.10">
    <property type="entry name" value="Butyryl-CoA Dehydrogenase, subunit A, domain 3"/>
    <property type="match status" value="1"/>
</dbReference>
<dbReference type="Pfam" id="PF02770">
    <property type="entry name" value="Acyl-CoA_dh_M"/>
    <property type="match status" value="1"/>
</dbReference>
<dbReference type="STRING" id="1940790.L21SP3_01978"/>
<dbReference type="InterPro" id="IPR009100">
    <property type="entry name" value="AcylCoA_DH/oxidase_NM_dom_sf"/>
</dbReference>
<dbReference type="Pfam" id="PF02771">
    <property type="entry name" value="Acyl-CoA_dh_N"/>
    <property type="match status" value="1"/>
</dbReference>
<dbReference type="GO" id="GO:0050660">
    <property type="term" value="F:flavin adenine dinucleotide binding"/>
    <property type="evidence" value="ECO:0007669"/>
    <property type="project" value="InterPro"/>
</dbReference>
<dbReference type="InterPro" id="IPR020964">
    <property type="entry name" value="Acyl-CoA_dehydrogenase_C"/>
</dbReference>
<evidence type="ECO:0000256" key="1">
    <source>
        <dbReference type="ARBA" id="ARBA00001974"/>
    </source>
</evidence>
<proteinExistence type="inferred from homology"/>
<dbReference type="InterPro" id="IPR046373">
    <property type="entry name" value="Acyl-CoA_Oxase/DH_mid-dom_sf"/>
</dbReference>
<dbReference type="SUPFAM" id="SSF158494">
    <property type="entry name" value="PG0775 C-terminal domain-like"/>
    <property type="match status" value="1"/>
</dbReference>
<dbReference type="EMBL" id="CP019633">
    <property type="protein sequence ID" value="AQQ10152.1"/>
    <property type="molecule type" value="Genomic_DNA"/>
</dbReference>
<comment type="cofactor">
    <cofactor evidence="1 5">
        <name>FAD</name>
        <dbReference type="ChEBI" id="CHEBI:57692"/>
    </cofactor>
</comment>
<evidence type="ECO:0000256" key="4">
    <source>
        <dbReference type="ARBA" id="ARBA00022827"/>
    </source>
</evidence>
<feature type="domain" description="Acyl-CoA dehydrogenase/oxidase C-terminal" evidence="6">
    <location>
        <begin position="391"/>
        <end position="448"/>
    </location>
</feature>
<dbReference type="Gene3D" id="1.20.120.470">
    <property type="entry name" value="Acyl-CoA dehydrogenase, C-terminal domain"/>
    <property type="match status" value="1"/>
</dbReference>
<dbReference type="SUPFAM" id="SSF56645">
    <property type="entry name" value="Acyl-CoA dehydrogenase NM domain-like"/>
    <property type="match status" value="1"/>
</dbReference>
<dbReference type="Pfam" id="PF00441">
    <property type="entry name" value="Acyl-CoA_dh_1"/>
    <property type="match status" value="2"/>
</dbReference>
<dbReference type="PANTHER" id="PTHR42803:SF1">
    <property type="entry name" value="BROAD-SPECIFICITY LINEAR ACYL-COA DEHYDROGENASE FADE5"/>
    <property type="match status" value="1"/>
</dbReference>
<evidence type="ECO:0000259" key="8">
    <source>
        <dbReference type="Pfam" id="PF02771"/>
    </source>
</evidence>
<dbReference type="InterPro" id="IPR013786">
    <property type="entry name" value="AcylCoA_DH/ox_N"/>
</dbReference>
<protein>
    <submittedName>
        <fullName evidence="10">Acyl-CoA dehydrogenase</fullName>
        <ecNumber evidence="10">1.3.99.-</ecNumber>
    </submittedName>
</protein>
<dbReference type="Pfam" id="PF12186">
    <property type="entry name" value="AcylCoA_dehyd_C"/>
    <property type="match status" value="1"/>
</dbReference>
<dbReference type="Proteomes" id="UP000188273">
    <property type="component" value="Chromosome"/>
</dbReference>
<evidence type="ECO:0000256" key="2">
    <source>
        <dbReference type="ARBA" id="ARBA00009347"/>
    </source>
</evidence>
<keyword evidence="11" id="KW-1185">Reference proteome</keyword>
<dbReference type="InterPro" id="IPR037069">
    <property type="entry name" value="AcylCoA_DH/ox_N_sf"/>
</dbReference>
<dbReference type="Gene3D" id="1.10.540.10">
    <property type="entry name" value="Acyl-CoA dehydrogenase/oxidase, N-terminal domain"/>
    <property type="match status" value="1"/>
</dbReference>
<dbReference type="EC" id="1.3.99.-" evidence="10"/>
<comment type="similarity">
    <text evidence="2 5">Belongs to the acyl-CoA dehydrogenase family.</text>
</comment>
<organism evidence="10 11">
    <name type="scientific">Sedimentisphaera cyanobacteriorum</name>
    <dbReference type="NCBI Taxonomy" id="1940790"/>
    <lineage>
        <taxon>Bacteria</taxon>
        <taxon>Pseudomonadati</taxon>
        <taxon>Planctomycetota</taxon>
        <taxon>Phycisphaerae</taxon>
        <taxon>Sedimentisphaerales</taxon>
        <taxon>Sedimentisphaeraceae</taxon>
        <taxon>Sedimentisphaera</taxon>
    </lineage>
</organism>
<accession>A0A1Q2HRU9</accession>
<evidence type="ECO:0000259" key="6">
    <source>
        <dbReference type="Pfam" id="PF00441"/>
    </source>
</evidence>
<evidence type="ECO:0000256" key="5">
    <source>
        <dbReference type="RuleBase" id="RU362125"/>
    </source>
</evidence>
<dbReference type="SUPFAM" id="SSF47203">
    <property type="entry name" value="Acyl-CoA dehydrogenase C-terminal domain-like"/>
    <property type="match status" value="1"/>
</dbReference>
<evidence type="ECO:0000313" key="11">
    <source>
        <dbReference type="Proteomes" id="UP000188273"/>
    </source>
</evidence>
<evidence type="ECO:0000313" key="10">
    <source>
        <dbReference type="EMBL" id="AQQ10152.1"/>
    </source>
</evidence>
<name>A0A1Q2HRU9_9BACT</name>
<dbReference type="OrthoDB" id="9802447at2"/>
<dbReference type="InterPro" id="IPR009075">
    <property type="entry name" value="AcylCo_DH/oxidase_C"/>
</dbReference>
<dbReference type="InterPro" id="IPR052166">
    <property type="entry name" value="Diverse_Acyl-CoA_DH"/>
</dbReference>
<keyword evidence="4 5" id="KW-0274">FAD</keyword>
<evidence type="ECO:0000259" key="7">
    <source>
        <dbReference type="Pfam" id="PF02770"/>
    </source>
</evidence>
<feature type="domain" description="Acyl-CoA dehydrogenase C-terminal" evidence="9">
    <location>
        <begin position="457"/>
        <end position="534"/>
    </location>
</feature>
<dbReference type="GO" id="GO:0016627">
    <property type="term" value="F:oxidoreductase activity, acting on the CH-CH group of donors"/>
    <property type="evidence" value="ECO:0007669"/>
    <property type="project" value="InterPro"/>
</dbReference>
<dbReference type="KEGG" id="pbu:L21SP3_01978"/>
<dbReference type="InterPro" id="IPR006091">
    <property type="entry name" value="Acyl-CoA_Oxase/DH_mid-dom"/>
</dbReference>
<dbReference type="Gene3D" id="2.40.110.10">
    <property type="entry name" value="Butyryl-CoA Dehydrogenase, subunit A, domain 2"/>
    <property type="match status" value="1"/>
</dbReference>
<feature type="domain" description="Acyl-CoA oxidase/dehydrogenase middle" evidence="7">
    <location>
        <begin position="174"/>
        <end position="268"/>
    </location>
</feature>
<keyword evidence="3 5" id="KW-0285">Flavoprotein</keyword>
<reference evidence="11" key="1">
    <citation type="submission" date="2017-02" db="EMBL/GenBank/DDBJ databases">
        <title>Comparative genomics and description of representatives of a novel lineage of planctomycetes thriving in anoxic sediments.</title>
        <authorList>
            <person name="Spring S."/>
            <person name="Bunk B."/>
            <person name="Sproer C."/>
            <person name="Klenk H.-P."/>
        </authorList>
    </citation>
    <scope>NUCLEOTIDE SEQUENCE [LARGE SCALE GENOMIC DNA]</scope>
    <source>
        <strain evidence="11">L21-RPul-D3</strain>
    </source>
</reference>
<dbReference type="RefSeq" id="WP_077541095.1">
    <property type="nucleotide sequence ID" value="NZ_CP019633.1"/>
</dbReference>
<dbReference type="AlphaFoldDB" id="A0A1Q2HRU9"/>
<evidence type="ECO:0000256" key="3">
    <source>
        <dbReference type="ARBA" id="ARBA00022630"/>
    </source>
</evidence>
<feature type="domain" description="Acyl-CoA dehydrogenase/oxidase N-terminal" evidence="8">
    <location>
        <begin position="52"/>
        <end position="169"/>
    </location>
</feature>
<dbReference type="InterPro" id="IPR036797">
    <property type="entry name" value="Acyl-CoA_dehydrogenase_C_sf"/>
</dbReference>
<keyword evidence="5 10" id="KW-0560">Oxidoreductase</keyword>
<dbReference type="PANTHER" id="PTHR42803">
    <property type="entry name" value="ACYL-COA DEHYDROGENASE"/>
    <property type="match status" value="1"/>
</dbReference>
<feature type="domain" description="Acyl-CoA dehydrogenase/oxidase C-terminal" evidence="6">
    <location>
        <begin position="283"/>
        <end position="357"/>
    </location>
</feature>
<sequence length="596" mass="66860">MGNFFTDNDDLRFVLNNMDLRGLSSLTEQGYKFADKFDYAPASAEEAIQNYNMVMESLGQLCSDFIAPRSEEMDRQGNTLTEDGRVERPEAMDEILDKLAKADVMGMTLPYRFGGLNFPTTILSVANEMISRADASLMNIFGLQGIAETINSFASEEIKQEYLHDLAAGRKTGAMVLTEPDAGSDLQVCKVKAFQDSSGQWYLHGVKRFITNGCGEVLLVMARSEHDRKDGLGLSLFVCHSGPTVKIRRIEDKMGIHASPTCEIYFDNTPCKLIGETRRGLVTYVMALMNGARIGISAQSVGIGEAAYRVARDYAASREQFGGPIEHLPAVRDMVVEMKIDVEESRALLYETCRVVDMEIGLTRITESDDFSKEEQKDAKKQLRMIKRYAAMLTPMSKYLSTEMSNKVAYDSIQVLAGSGFMRDYPTEQYYRDARITTIYEGTTQLQIVACVRGVCNGTAQKYIEELADFQFDPELQEMLDILKQNRETMDECIKHIKQQSMEYMDLYGRRIVDIAIKIICGYLFCRQASGAADMEIPTAKEGETVSMKKRKAVIAKRYINRNAAVIKALAEQILQGDKSTFEDYEEIAGPVPELV</sequence>